<gene>
    <name evidence="1" type="ORF">NDU88_001995</name>
</gene>
<protein>
    <recommendedName>
        <fullName evidence="3">Ubiquitin-like protease family profile domain-containing protein</fullName>
    </recommendedName>
</protein>
<comment type="caution">
    <text evidence="1">The sequence shown here is derived from an EMBL/GenBank/DDBJ whole genome shotgun (WGS) entry which is preliminary data.</text>
</comment>
<dbReference type="AlphaFoldDB" id="A0AAV7KR18"/>
<keyword evidence="2" id="KW-1185">Reference proteome</keyword>
<organism evidence="1 2">
    <name type="scientific">Pleurodeles waltl</name>
    <name type="common">Iberian ribbed newt</name>
    <dbReference type="NCBI Taxonomy" id="8319"/>
    <lineage>
        <taxon>Eukaryota</taxon>
        <taxon>Metazoa</taxon>
        <taxon>Chordata</taxon>
        <taxon>Craniata</taxon>
        <taxon>Vertebrata</taxon>
        <taxon>Euteleostomi</taxon>
        <taxon>Amphibia</taxon>
        <taxon>Batrachia</taxon>
        <taxon>Caudata</taxon>
        <taxon>Salamandroidea</taxon>
        <taxon>Salamandridae</taxon>
        <taxon>Pleurodelinae</taxon>
        <taxon>Pleurodeles</taxon>
    </lineage>
</organism>
<dbReference type="Proteomes" id="UP001066276">
    <property type="component" value="Chromosome 12"/>
</dbReference>
<reference evidence="1" key="1">
    <citation type="journal article" date="2022" name="bioRxiv">
        <title>Sequencing and chromosome-scale assembly of the giantPleurodeles waltlgenome.</title>
        <authorList>
            <person name="Brown T."/>
            <person name="Elewa A."/>
            <person name="Iarovenko S."/>
            <person name="Subramanian E."/>
            <person name="Araus A.J."/>
            <person name="Petzold A."/>
            <person name="Susuki M."/>
            <person name="Suzuki K.-i.T."/>
            <person name="Hayashi T."/>
            <person name="Toyoda A."/>
            <person name="Oliveira C."/>
            <person name="Osipova E."/>
            <person name="Leigh N.D."/>
            <person name="Simon A."/>
            <person name="Yun M.H."/>
        </authorList>
    </citation>
    <scope>NUCLEOTIDE SEQUENCE</scope>
    <source>
        <strain evidence="1">20211129_DDA</strain>
        <tissue evidence="1">Liver</tissue>
    </source>
</reference>
<name>A0AAV7KR18_PLEWA</name>
<dbReference type="SUPFAM" id="SSF54001">
    <property type="entry name" value="Cysteine proteinases"/>
    <property type="match status" value="1"/>
</dbReference>
<accession>A0AAV7KR18</accession>
<evidence type="ECO:0000313" key="1">
    <source>
        <dbReference type="EMBL" id="KAJ1081821.1"/>
    </source>
</evidence>
<evidence type="ECO:0008006" key="3">
    <source>
        <dbReference type="Google" id="ProtNLM"/>
    </source>
</evidence>
<proteinExistence type="predicted"/>
<dbReference type="EMBL" id="JANPWB010000016">
    <property type="protein sequence ID" value="KAJ1081821.1"/>
    <property type="molecule type" value="Genomic_DNA"/>
</dbReference>
<dbReference type="Gene3D" id="3.40.395.10">
    <property type="entry name" value="Adenoviral Proteinase, Chain A"/>
    <property type="match status" value="1"/>
</dbReference>
<evidence type="ECO:0000313" key="2">
    <source>
        <dbReference type="Proteomes" id="UP001066276"/>
    </source>
</evidence>
<dbReference type="InterPro" id="IPR038765">
    <property type="entry name" value="Papain-like_cys_pep_sf"/>
</dbReference>
<sequence length="152" mass="17160">MPTNARNKYSNIFSHIWDLQNWKIENPIQWKQTDSESCGVFVCTVADVVSRGILMSSEGLSADNLQHIRRYHASSLMQILRKQMEKGDSVPKETELHTEQLTPKGVTVGAAERVFEKSKTRKSLVQGIDGTKCMAAKVMVCLYQESADLKKK</sequence>